<protein>
    <recommendedName>
        <fullName evidence="10">Receptor ligand binding region domain-containing protein</fullName>
    </recommendedName>
</protein>
<evidence type="ECO:0000256" key="5">
    <source>
        <dbReference type="ARBA" id="ARBA00023136"/>
    </source>
</evidence>
<keyword evidence="4" id="KW-0297">G-protein coupled receptor</keyword>
<keyword evidence="8" id="KW-0807">Transducer</keyword>
<evidence type="ECO:0000313" key="11">
    <source>
        <dbReference type="EMBL" id="OQV26140.1"/>
    </source>
</evidence>
<dbReference type="PANTHER" id="PTHR10519:SF20">
    <property type="entry name" value="G-PROTEIN COUPLED RECEPTOR 156-RELATED"/>
    <property type="match status" value="1"/>
</dbReference>
<keyword evidence="6" id="KW-0675">Receptor</keyword>
<evidence type="ECO:0000259" key="10">
    <source>
        <dbReference type="Pfam" id="PF01094"/>
    </source>
</evidence>
<dbReference type="Proteomes" id="UP000192578">
    <property type="component" value="Unassembled WGS sequence"/>
</dbReference>
<evidence type="ECO:0000256" key="1">
    <source>
        <dbReference type="ARBA" id="ARBA00004370"/>
    </source>
</evidence>
<dbReference type="GO" id="GO:0038039">
    <property type="term" value="C:G protein-coupled receptor heterodimeric complex"/>
    <property type="evidence" value="ECO:0007669"/>
    <property type="project" value="TreeGrafter"/>
</dbReference>
<dbReference type="EMBL" id="MTYJ01000001">
    <property type="protein sequence ID" value="OQV26140.1"/>
    <property type="molecule type" value="Genomic_DNA"/>
</dbReference>
<feature type="domain" description="Receptor ligand binding region" evidence="10">
    <location>
        <begin position="106"/>
        <end position="422"/>
    </location>
</feature>
<evidence type="ECO:0000256" key="9">
    <source>
        <dbReference type="SAM" id="Phobius"/>
    </source>
</evidence>
<dbReference type="Gene3D" id="3.40.50.2300">
    <property type="match status" value="2"/>
</dbReference>
<feature type="transmembrane region" description="Helical" evidence="9">
    <location>
        <begin position="481"/>
        <end position="501"/>
    </location>
</feature>
<dbReference type="CDD" id="cd06352">
    <property type="entry name" value="PBP1_NPR_GC-like"/>
    <property type="match status" value="1"/>
</dbReference>
<keyword evidence="2 9" id="KW-0812">Transmembrane</keyword>
<dbReference type="SUPFAM" id="SSF53822">
    <property type="entry name" value="Periplasmic binding protein-like I"/>
    <property type="match status" value="1"/>
</dbReference>
<keyword evidence="5 9" id="KW-0472">Membrane</keyword>
<dbReference type="OrthoDB" id="10065302at2759"/>
<evidence type="ECO:0000256" key="6">
    <source>
        <dbReference type="ARBA" id="ARBA00023170"/>
    </source>
</evidence>
<dbReference type="GO" id="GO:0004965">
    <property type="term" value="F:G protein-coupled GABA receptor activity"/>
    <property type="evidence" value="ECO:0007669"/>
    <property type="project" value="InterPro"/>
</dbReference>
<comment type="caution">
    <text evidence="11">The sequence shown here is derived from an EMBL/GenBank/DDBJ whole genome shotgun (WGS) entry which is preliminary data.</text>
</comment>
<dbReference type="Pfam" id="PF01094">
    <property type="entry name" value="ANF_receptor"/>
    <property type="match status" value="1"/>
</dbReference>
<evidence type="ECO:0000313" key="12">
    <source>
        <dbReference type="Proteomes" id="UP000192578"/>
    </source>
</evidence>
<organism evidence="11 12">
    <name type="scientific">Hypsibius exemplaris</name>
    <name type="common">Freshwater tardigrade</name>
    <dbReference type="NCBI Taxonomy" id="2072580"/>
    <lineage>
        <taxon>Eukaryota</taxon>
        <taxon>Metazoa</taxon>
        <taxon>Ecdysozoa</taxon>
        <taxon>Tardigrada</taxon>
        <taxon>Eutardigrada</taxon>
        <taxon>Parachela</taxon>
        <taxon>Hypsibioidea</taxon>
        <taxon>Hypsibiidae</taxon>
        <taxon>Hypsibius</taxon>
    </lineage>
</organism>
<reference evidence="12" key="1">
    <citation type="submission" date="2017-01" db="EMBL/GenBank/DDBJ databases">
        <title>Comparative genomics of anhydrobiosis in the tardigrade Hypsibius dujardini.</title>
        <authorList>
            <person name="Yoshida Y."/>
            <person name="Koutsovoulos G."/>
            <person name="Laetsch D."/>
            <person name="Stevens L."/>
            <person name="Kumar S."/>
            <person name="Horikawa D."/>
            <person name="Ishino K."/>
            <person name="Komine S."/>
            <person name="Tomita M."/>
            <person name="Blaxter M."/>
            <person name="Arakawa K."/>
        </authorList>
    </citation>
    <scope>NUCLEOTIDE SEQUENCE [LARGE SCALE GENOMIC DNA]</scope>
    <source>
        <strain evidence="12">Z151</strain>
    </source>
</reference>
<accession>A0A1W0XF81</accession>
<evidence type="ECO:0000256" key="2">
    <source>
        <dbReference type="ARBA" id="ARBA00022692"/>
    </source>
</evidence>
<sequence>MVWSRKTFEVEVGRARYCAWIIDSGTSAGTIRTTVHVVATVAYSAETVMPAVQLAARDSNRLYGRDLWFNLSIYGRRDPGAYGTDLEMTIADYLAGFYYRGKDTAAYPIFLPTGHSGSIAQTAELGREWNVPIVASAGQFSRLRDKVRFPTLDCLLPSVLSEHTNLFLELIRHYRWRRISFICDPNSSRDLFFHDACIEFPAILRAQNSKQNGTVYEVYDASTILSYEANRLRALARAKKQSRVIVILAHMNLVRLTMVTAHGLAMTTTKFVYITSLWYNIDTVELGRPHWQRNDTLDSVAKLAFEALLVITLSRPKKSQRLMEFLSAVGNLSADYPKNYTQPGFVMAGEETQLYAIYAYDAFATLAMIANERTQNGANLSDGKAFAQSLRNRTFPSIDGSVFKVNSNGDRDSIYAILAMTSDLGDMEQILLYNAWDDRLRRPENSSDWTRNNAVPVDQLLFCEFYRSDGQCETQFPLTQITAVTGALTAALVFATLAAIFRVRYLYIQRKKCYSSLWWAVEHDLLKLHHRELDQGSLIISFYFNRSTNTRSGLLRII</sequence>
<dbReference type="PANTHER" id="PTHR10519">
    <property type="entry name" value="GABA-B RECEPTOR"/>
    <property type="match status" value="1"/>
</dbReference>
<gene>
    <name evidence="11" type="ORF">BV898_00262</name>
</gene>
<name>A0A1W0XF81_HYPEX</name>
<evidence type="ECO:0000256" key="4">
    <source>
        <dbReference type="ARBA" id="ARBA00023040"/>
    </source>
</evidence>
<keyword evidence="7" id="KW-0325">Glycoprotein</keyword>
<proteinExistence type="predicted"/>
<dbReference type="InterPro" id="IPR002455">
    <property type="entry name" value="GPCR3_GABA-B"/>
</dbReference>
<dbReference type="InterPro" id="IPR028082">
    <property type="entry name" value="Peripla_BP_I"/>
</dbReference>
<comment type="subcellular location">
    <subcellularLocation>
        <location evidence="1">Membrane</location>
    </subcellularLocation>
</comment>
<evidence type="ECO:0000256" key="3">
    <source>
        <dbReference type="ARBA" id="ARBA00022989"/>
    </source>
</evidence>
<keyword evidence="12" id="KW-1185">Reference proteome</keyword>
<dbReference type="InterPro" id="IPR001828">
    <property type="entry name" value="ANF_lig-bd_rcpt"/>
</dbReference>
<evidence type="ECO:0000256" key="8">
    <source>
        <dbReference type="ARBA" id="ARBA00023224"/>
    </source>
</evidence>
<evidence type="ECO:0000256" key="7">
    <source>
        <dbReference type="ARBA" id="ARBA00023180"/>
    </source>
</evidence>
<dbReference type="AlphaFoldDB" id="A0A1W0XF81"/>
<keyword evidence="3 9" id="KW-1133">Transmembrane helix</keyword>